<dbReference type="OrthoDB" id="437924at2759"/>
<dbReference type="PANTHER" id="PTHR24223:SF401">
    <property type="entry name" value="ATP-BINDING CASSETTE TRANSPORTER SUBFAMILY C"/>
    <property type="match status" value="1"/>
</dbReference>
<feature type="compositionally biased region" description="Low complexity" evidence="3">
    <location>
        <begin position="369"/>
        <end position="414"/>
    </location>
</feature>
<evidence type="ECO:0000256" key="1">
    <source>
        <dbReference type="ARBA" id="ARBA00022741"/>
    </source>
</evidence>
<feature type="region of interest" description="Disordered" evidence="3">
    <location>
        <begin position="492"/>
        <end position="576"/>
    </location>
</feature>
<dbReference type="GO" id="GO:0016887">
    <property type="term" value="F:ATP hydrolysis activity"/>
    <property type="evidence" value="ECO:0007669"/>
    <property type="project" value="InterPro"/>
</dbReference>
<sequence>MRKLARVAHEWKTPFYIVKIDIAKAFDSIAQEKLGDLVMRKIAHQGDMPWEARLWLRLLEAFHANRKLLCSRAPVKDWHIRTMRKTRALLHQHKAQRWSTHSLQMQWQLWGHIGRATFQPTFHILRWRDLTWWRDQQSLPPGPGPKGVRHIGHHNPHVDPERQISAVAGNQWWITASDRPGWQTLCKSYVAAYDPPWASGKQLALPGITGPNPGSEIVTVDSSSESDMSDMPWAPLEPEPAAQPRVVEADEVADMNVYHDSENKGSNYKEEPRRLHRLPQLFREFFRYKGEIPNQPQEAGGAHAQEDRYATFRIGYAQTYDPASDPWHEDGMFAARPGEPVLAPYDPWEDDLEPPQQPMQPPQMPYRGQAQIPPQHRHQQQAQAQMMMTQTQPQPRPQYHPQQQQQSAQSGAGAESSALPGAGHFQPPTMDPWGFIARHYASQGPLLPPDQWSHNALGLGRYRDQAQPEVTSSASTDEPTCEVDNNCEEVQLEEDLRETTEDADVGDIPLHEEEDDDLTDVPDDDLEWESDQPDTEEEEDEQTAATTADKPGAKAPKRAAGHGSQRVANKAKKSDVKKLWRELGWGQKPKWLSWRSALQYIRRGVQPPTRQPLPPTPSPQRESLQAALAAHHYSYDAQGRLIPHHPKPQPPSQTGQQGDKALNQAREDHAKRRANNPYLCSPIQIHSSSGSNERLQQRPPKHRTSHHHLHPTTHSSFPNNTFHNNNPGLGEKWTQPSRQHTWRKLTDSTEVQLRGDGVANYPVQIIEDTGGQPQTTADQQHDNYHNIVGDPLVVQPAHITDYPHVPGAASSSRGPRDPPLETGGPPLPDISDLQQLAAQAIAMCRAPAQQVDGEGPSMRSSVRVDDNSHDISWVQKITPATLPPPMPLHPRTVLSMRATATGSWRGVSWSPPNNSVIRHPARLHVEPTIVLYKTLAGRPDRGVLPDGMHLSIHAVGTWIATTRFELGFARTPRYWLVEIDFAPPPVPDRMQLSTGTSFWLEWKGEERHWQRRPRFPNDIVVLGGFPPIPSADPPRPPTPPQRRDPTMAQRSNQQQQRGFNPQNFVDQRPLRGRLIQPTASSSSSSSRTPESTSTATDDNVKDPDRNRQPQTTAKSRARTEAKPPPLPATAPGSESETSWPSEDPPDQQHDNNALLQSISLRASTAAGEADITEELVLVQTSRTPTTTSPENRSTTRHHAAPVPGPEEPELTQPAADDNAWFSVAANFDGEYTVQGLLWLLHRILHEMLQQSFALPSDYLTSLAYHACYYVSKLQSTNDRNAQAATGSGGHPGTVNSPPTAMVFSITNAFVEAEVALESIVQHHGELPRRHLLKELHRAEGLLRDGRAVFKSWAKDPSAPGAMAGTAASQNALDGVDWSFLAIEEGGVANFDEAIQQAWQATQRCNQYMNELLDWIEQQFQDGPGGGSPPPKRRRTETATGSDSRPQYENDDPERAFANWSHATVSKRELPPPAVPEPHDAHPQLAEGAPRPTCSMPEPGPAPYNVLRAQRILEEVLPFTEQQVAVALQEAHSFLLQWTTGLWGEPITLSDSADSTRGGIGLPNLRYTEEVSHHASGGLPPTLPAADSDDDTVEVESHRRRAESSTLSGGIQRLITVRISAIRVENYLKQEEAPVLPGVSVPKWVDIWPRTKSDGGPQPSFKIRGSFLFCREKPSEVALHDLNLEVKKGEMVALVGGVGSGKSLLLEAALGELHPASEEKAFLSRPHVCGYSAQVPHIAEGTVRDNVVFGQEFNEERYRQAVAAAGLESDLKLLPGGDEAFIGARGISLSGGQRARLSLARSAYNAQAELVLLDDPFGSVDAPTALGILEDLLCGPLLKDRARIVALQPEVERLRKFDRVFVMSRGRIVASGTPSEVAETEEFKQLLRSSALEVCAHDRDSALLSRSCLGL</sequence>
<evidence type="ECO:0000259" key="4">
    <source>
        <dbReference type="PROSITE" id="PS50893"/>
    </source>
</evidence>
<feature type="region of interest" description="Disordered" evidence="3">
    <location>
        <begin position="640"/>
        <end position="737"/>
    </location>
</feature>
<feature type="compositionally biased region" description="Low complexity" evidence="3">
    <location>
        <begin position="543"/>
        <end position="554"/>
    </location>
</feature>
<feature type="domain" description="ABC transporter" evidence="4">
    <location>
        <begin position="1662"/>
        <end position="1889"/>
    </location>
</feature>
<feature type="compositionally biased region" description="Basic and acidic residues" evidence="3">
    <location>
        <begin position="1098"/>
        <end position="1107"/>
    </location>
</feature>
<feature type="compositionally biased region" description="Pro residues" evidence="3">
    <location>
        <begin position="609"/>
        <end position="618"/>
    </location>
</feature>
<feature type="region of interest" description="Disordered" evidence="3">
    <location>
        <begin position="1418"/>
        <end position="1451"/>
    </location>
</feature>
<comment type="caution">
    <text evidence="5">The sequence shown here is derived from an EMBL/GenBank/DDBJ whole genome shotgun (WGS) entry which is preliminary data.</text>
</comment>
<reference evidence="5 6" key="1">
    <citation type="submission" date="2016-02" db="EMBL/GenBank/DDBJ databases">
        <title>Genome analysis of coral dinoflagellate symbionts highlights evolutionary adaptations to a symbiotic lifestyle.</title>
        <authorList>
            <person name="Aranda M."/>
            <person name="Li Y."/>
            <person name="Liew Y.J."/>
            <person name="Baumgarten S."/>
            <person name="Simakov O."/>
            <person name="Wilson M."/>
            <person name="Piel J."/>
            <person name="Ashoor H."/>
            <person name="Bougouffa S."/>
            <person name="Bajic V.B."/>
            <person name="Ryu T."/>
            <person name="Ravasi T."/>
            <person name="Bayer T."/>
            <person name="Micklem G."/>
            <person name="Kim H."/>
            <person name="Bhak J."/>
            <person name="Lajeunesse T.C."/>
            <person name="Voolstra C.R."/>
        </authorList>
    </citation>
    <scope>NUCLEOTIDE SEQUENCE [LARGE SCALE GENOMIC DNA]</scope>
    <source>
        <strain evidence="5 6">CCMP2467</strain>
    </source>
</reference>
<dbReference type="InterPro" id="IPR027417">
    <property type="entry name" value="P-loop_NTPase"/>
</dbReference>
<feature type="compositionally biased region" description="Polar residues" evidence="3">
    <location>
        <begin position="1048"/>
        <end position="1065"/>
    </location>
</feature>
<feature type="compositionally biased region" description="Acidic residues" evidence="3">
    <location>
        <begin position="492"/>
        <end position="505"/>
    </location>
</feature>
<proteinExistence type="predicted"/>
<feature type="region of interest" description="Disordered" evidence="3">
    <location>
        <begin position="327"/>
        <end position="430"/>
    </location>
</feature>
<dbReference type="Pfam" id="PF00005">
    <property type="entry name" value="ABC_tran"/>
    <property type="match status" value="1"/>
</dbReference>
<dbReference type="InterPro" id="IPR017871">
    <property type="entry name" value="ABC_transporter-like_CS"/>
</dbReference>
<keyword evidence="1" id="KW-0547">Nucleotide-binding</keyword>
<feature type="region of interest" description="Disordered" evidence="3">
    <location>
        <begin position="465"/>
        <end position="484"/>
    </location>
</feature>
<feature type="compositionally biased region" description="Pro residues" evidence="3">
    <location>
        <begin position="355"/>
        <end position="364"/>
    </location>
</feature>
<dbReference type="GO" id="GO:0042626">
    <property type="term" value="F:ATPase-coupled transmembrane transporter activity"/>
    <property type="evidence" value="ECO:0007669"/>
    <property type="project" value="TreeGrafter"/>
</dbReference>
<feature type="compositionally biased region" description="Polar residues" evidence="3">
    <location>
        <begin position="1437"/>
        <end position="1446"/>
    </location>
</feature>
<dbReference type="PROSITE" id="PS00211">
    <property type="entry name" value="ABC_TRANSPORTER_1"/>
    <property type="match status" value="1"/>
</dbReference>
<feature type="compositionally biased region" description="Basic residues" evidence="3">
    <location>
        <begin position="699"/>
        <end position="711"/>
    </location>
</feature>
<feature type="region of interest" description="Disordered" evidence="3">
    <location>
        <begin position="605"/>
        <end position="625"/>
    </location>
</feature>
<keyword evidence="2" id="KW-0067">ATP-binding</keyword>
<dbReference type="Gene3D" id="3.40.50.300">
    <property type="entry name" value="P-loop containing nucleotide triphosphate hydrolases"/>
    <property type="match status" value="1"/>
</dbReference>
<name>A0A1Q9E5T4_SYMMI</name>
<evidence type="ECO:0000256" key="2">
    <source>
        <dbReference type="ARBA" id="ARBA00022840"/>
    </source>
</evidence>
<protein>
    <submittedName>
        <fullName evidence="5">Metal resistance protein YCF1</fullName>
    </submittedName>
</protein>
<feature type="compositionally biased region" description="Polar residues" evidence="3">
    <location>
        <begin position="1178"/>
        <end position="1192"/>
    </location>
</feature>
<evidence type="ECO:0000256" key="3">
    <source>
        <dbReference type="SAM" id="MobiDB-lite"/>
    </source>
</evidence>
<accession>A0A1Q9E5T4</accession>
<dbReference type="SMART" id="SM00382">
    <property type="entry name" value="AAA"/>
    <property type="match status" value="1"/>
</dbReference>
<dbReference type="InterPro" id="IPR003439">
    <property type="entry name" value="ABC_transporter-like_ATP-bd"/>
</dbReference>
<dbReference type="GO" id="GO:0005524">
    <property type="term" value="F:ATP binding"/>
    <property type="evidence" value="ECO:0007669"/>
    <property type="project" value="UniProtKB-KW"/>
</dbReference>
<dbReference type="InterPro" id="IPR003593">
    <property type="entry name" value="AAA+_ATPase"/>
</dbReference>
<feature type="compositionally biased region" description="Polar residues" evidence="3">
    <location>
        <begin position="468"/>
        <end position="478"/>
    </location>
</feature>
<dbReference type="PROSITE" id="PS50893">
    <property type="entry name" value="ABC_TRANSPORTER_2"/>
    <property type="match status" value="1"/>
</dbReference>
<dbReference type="InterPro" id="IPR050173">
    <property type="entry name" value="ABC_transporter_C-like"/>
</dbReference>
<evidence type="ECO:0000313" key="5">
    <source>
        <dbReference type="EMBL" id="OLQ02769.1"/>
    </source>
</evidence>
<keyword evidence="6" id="KW-1185">Reference proteome</keyword>
<feature type="region of interest" description="Disordered" evidence="3">
    <location>
        <begin position="801"/>
        <end position="830"/>
    </location>
</feature>
<feature type="compositionally biased region" description="Polar residues" evidence="3">
    <location>
        <begin position="717"/>
        <end position="727"/>
    </location>
</feature>
<dbReference type="Proteomes" id="UP000186817">
    <property type="component" value="Unassembled WGS sequence"/>
</dbReference>
<feature type="compositionally biased region" description="Polar residues" evidence="3">
    <location>
        <begin position="684"/>
        <end position="694"/>
    </location>
</feature>
<dbReference type="EMBL" id="LSRX01000255">
    <property type="protein sequence ID" value="OLQ02769.1"/>
    <property type="molecule type" value="Genomic_DNA"/>
</dbReference>
<feature type="region of interest" description="Disordered" evidence="3">
    <location>
        <begin position="1463"/>
        <end position="1501"/>
    </location>
</feature>
<dbReference type="GO" id="GO:0016020">
    <property type="term" value="C:membrane"/>
    <property type="evidence" value="ECO:0007669"/>
    <property type="project" value="TreeGrafter"/>
</dbReference>
<feature type="region of interest" description="Disordered" evidence="3">
    <location>
        <begin position="1020"/>
        <end position="1150"/>
    </location>
</feature>
<feature type="compositionally biased region" description="Acidic residues" evidence="3">
    <location>
        <begin position="512"/>
        <end position="542"/>
    </location>
</feature>
<feature type="region of interest" description="Disordered" evidence="3">
    <location>
        <begin position="1175"/>
        <end position="1212"/>
    </location>
</feature>
<dbReference type="SUPFAM" id="SSF52540">
    <property type="entry name" value="P-loop containing nucleoside triphosphate hydrolases"/>
    <property type="match status" value="1"/>
</dbReference>
<evidence type="ECO:0000313" key="6">
    <source>
        <dbReference type="Proteomes" id="UP000186817"/>
    </source>
</evidence>
<feature type="compositionally biased region" description="Low complexity" evidence="3">
    <location>
        <begin position="1077"/>
        <end position="1096"/>
    </location>
</feature>
<organism evidence="5 6">
    <name type="scientific">Symbiodinium microadriaticum</name>
    <name type="common">Dinoflagellate</name>
    <name type="synonym">Zooxanthella microadriatica</name>
    <dbReference type="NCBI Taxonomy" id="2951"/>
    <lineage>
        <taxon>Eukaryota</taxon>
        <taxon>Sar</taxon>
        <taxon>Alveolata</taxon>
        <taxon>Dinophyceae</taxon>
        <taxon>Suessiales</taxon>
        <taxon>Symbiodiniaceae</taxon>
        <taxon>Symbiodinium</taxon>
    </lineage>
</organism>
<dbReference type="PANTHER" id="PTHR24223">
    <property type="entry name" value="ATP-BINDING CASSETTE SUB-FAMILY C"/>
    <property type="match status" value="1"/>
</dbReference>
<gene>
    <name evidence="5" type="primary">YCF1</name>
    <name evidence="5" type="ORF">AK812_SmicGene14353</name>
</gene>
<feature type="compositionally biased region" description="Pro residues" evidence="3">
    <location>
        <begin position="1026"/>
        <end position="1040"/>
    </location>
</feature>